<accession>A0A9W4T2G5</accession>
<dbReference type="OrthoDB" id="5597935at2759"/>
<proteinExistence type="predicted"/>
<dbReference type="Proteomes" id="UP001153678">
    <property type="component" value="Unassembled WGS sequence"/>
</dbReference>
<dbReference type="EMBL" id="CAMKVN010006169">
    <property type="protein sequence ID" value="CAI2189987.1"/>
    <property type="molecule type" value="Genomic_DNA"/>
</dbReference>
<keyword evidence="2" id="KW-1185">Reference proteome</keyword>
<protein>
    <submittedName>
        <fullName evidence="1">890_t:CDS:1</fullName>
    </submittedName>
</protein>
<name>A0A9W4T2G5_9GLOM</name>
<feature type="non-terminal residue" evidence="1">
    <location>
        <position position="454"/>
    </location>
</feature>
<comment type="caution">
    <text evidence="1">The sequence shown here is derived from an EMBL/GenBank/DDBJ whole genome shotgun (WGS) entry which is preliminary data.</text>
</comment>
<evidence type="ECO:0000313" key="2">
    <source>
        <dbReference type="Proteomes" id="UP001153678"/>
    </source>
</evidence>
<dbReference type="AlphaFoldDB" id="A0A9W4T2G5"/>
<reference evidence="1" key="1">
    <citation type="submission" date="2022-08" db="EMBL/GenBank/DDBJ databases">
        <authorList>
            <person name="Kallberg Y."/>
            <person name="Tangrot J."/>
            <person name="Rosling A."/>
        </authorList>
    </citation>
    <scope>NUCLEOTIDE SEQUENCE</scope>
    <source>
        <strain evidence="1">Wild A</strain>
    </source>
</reference>
<sequence>HVEVKKKITDAFPGGMLAIHKPKSLLYTSGANWVYQPDPSLKQILRRRLKSHYEKFILGHFDKLNLPLYLFLSEAGTGKSRNANKFHKTAITCLSAQEDGELLTRIKEAWVFLVSYENGFTLRSDESYPYLAIGTHPLDVVSLIAKHHNKDLKNVTVILVVNDLAFSGTFVIPICISTITGPIDGDSLVPVFKNDEVTNTLVEDCGVHGRALEVLNDCLDGRKIEECNADTLMNDLHYNLTEKYRDAIFSSVEDARYKHIPKTDKTPDEFVRGGLIRFEQIENRVPILQDWEFADYGKQRALLNPVTSLQAKSWQSFENFVMSFHCIKSAVIEEASSYGDPFLTLDQPNTESPNKIHQFKLQKKAVSQENFQKEREKSALENDFFILFTTANCNIDIPKQSGIVDGKAFTNYFGLFAGRAYKSAMTNPSIYNIVKNIHTISPGQLCSMNQMSKE</sequence>
<evidence type="ECO:0000313" key="1">
    <source>
        <dbReference type="EMBL" id="CAI2189987.1"/>
    </source>
</evidence>
<gene>
    <name evidence="1" type="ORF">FWILDA_LOCUS14351</name>
</gene>
<organism evidence="1 2">
    <name type="scientific">Funneliformis geosporum</name>
    <dbReference type="NCBI Taxonomy" id="1117311"/>
    <lineage>
        <taxon>Eukaryota</taxon>
        <taxon>Fungi</taxon>
        <taxon>Fungi incertae sedis</taxon>
        <taxon>Mucoromycota</taxon>
        <taxon>Glomeromycotina</taxon>
        <taxon>Glomeromycetes</taxon>
        <taxon>Glomerales</taxon>
        <taxon>Glomeraceae</taxon>
        <taxon>Funneliformis</taxon>
    </lineage>
</organism>